<protein>
    <submittedName>
        <fullName evidence="1">Uncharacterized protein</fullName>
    </submittedName>
</protein>
<name>A0A0E9RWX0_ANGAN</name>
<accession>A0A0E9RWX0</accession>
<proteinExistence type="predicted"/>
<dbReference type="EMBL" id="GBXM01074931">
    <property type="protein sequence ID" value="JAH33646.1"/>
    <property type="molecule type" value="Transcribed_RNA"/>
</dbReference>
<organism evidence="1">
    <name type="scientific">Anguilla anguilla</name>
    <name type="common">European freshwater eel</name>
    <name type="synonym">Muraena anguilla</name>
    <dbReference type="NCBI Taxonomy" id="7936"/>
    <lineage>
        <taxon>Eukaryota</taxon>
        <taxon>Metazoa</taxon>
        <taxon>Chordata</taxon>
        <taxon>Craniata</taxon>
        <taxon>Vertebrata</taxon>
        <taxon>Euteleostomi</taxon>
        <taxon>Actinopterygii</taxon>
        <taxon>Neopterygii</taxon>
        <taxon>Teleostei</taxon>
        <taxon>Anguilliformes</taxon>
        <taxon>Anguillidae</taxon>
        <taxon>Anguilla</taxon>
    </lineage>
</organism>
<sequence length="18" mass="2028">METHNPSTPVSAKCLLYH</sequence>
<evidence type="ECO:0000313" key="1">
    <source>
        <dbReference type="EMBL" id="JAH33646.1"/>
    </source>
</evidence>
<reference evidence="1" key="1">
    <citation type="submission" date="2014-11" db="EMBL/GenBank/DDBJ databases">
        <authorList>
            <person name="Amaro Gonzalez C."/>
        </authorList>
    </citation>
    <scope>NUCLEOTIDE SEQUENCE</scope>
</reference>
<reference evidence="1" key="2">
    <citation type="journal article" date="2015" name="Fish Shellfish Immunol.">
        <title>Early steps in the European eel (Anguilla anguilla)-Vibrio vulnificus interaction in the gills: Role of the RtxA13 toxin.</title>
        <authorList>
            <person name="Callol A."/>
            <person name="Pajuelo D."/>
            <person name="Ebbesson L."/>
            <person name="Teles M."/>
            <person name="MacKenzie S."/>
            <person name="Amaro C."/>
        </authorList>
    </citation>
    <scope>NUCLEOTIDE SEQUENCE</scope>
</reference>
<dbReference type="AlphaFoldDB" id="A0A0E9RWX0"/>